<dbReference type="RefSeq" id="WP_346762324.1">
    <property type="nucleotide sequence ID" value="NZ_JAUJEB010000012.1"/>
</dbReference>
<accession>A0ABT8LIY0</accession>
<evidence type="ECO:0000256" key="3">
    <source>
        <dbReference type="ARBA" id="ARBA00023163"/>
    </source>
</evidence>
<keyword evidence="2" id="KW-0238">DNA-binding</keyword>
<organism evidence="5 6">
    <name type="scientific">Agaribacillus aureus</name>
    <dbReference type="NCBI Taxonomy" id="3051825"/>
    <lineage>
        <taxon>Bacteria</taxon>
        <taxon>Pseudomonadati</taxon>
        <taxon>Bacteroidota</taxon>
        <taxon>Cytophagia</taxon>
        <taxon>Cytophagales</taxon>
        <taxon>Splendidivirgaceae</taxon>
        <taxon>Agaribacillus</taxon>
    </lineage>
</organism>
<dbReference type="PANTHER" id="PTHR33204">
    <property type="entry name" value="TRANSCRIPTIONAL REGULATOR, MARR FAMILY"/>
    <property type="match status" value="1"/>
</dbReference>
<evidence type="ECO:0000259" key="4">
    <source>
        <dbReference type="PROSITE" id="PS51118"/>
    </source>
</evidence>
<dbReference type="Pfam" id="PF01638">
    <property type="entry name" value="HxlR"/>
    <property type="match status" value="1"/>
</dbReference>
<dbReference type="SUPFAM" id="SSF46785">
    <property type="entry name" value="Winged helix' DNA-binding domain"/>
    <property type="match status" value="1"/>
</dbReference>
<dbReference type="Gene3D" id="1.10.10.10">
    <property type="entry name" value="Winged helix-like DNA-binding domain superfamily/Winged helix DNA-binding domain"/>
    <property type="match status" value="1"/>
</dbReference>
<sequence length="113" mass="13456">MKKKVHKECMSALTPVRDTLDVISGKWKILILISIWEGNSRFREIERSIPKLTSKVLAKELKDMEEHQLIKRTVYDDYPVRIEYTATTYSRSLEKVIKELHDWGVNHRKVIFR</sequence>
<keyword evidence="3" id="KW-0804">Transcription</keyword>
<evidence type="ECO:0000256" key="1">
    <source>
        <dbReference type="ARBA" id="ARBA00023015"/>
    </source>
</evidence>
<comment type="caution">
    <text evidence="5">The sequence shown here is derived from an EMBL/GenBank/DDBJ whole genome shotgun (WGS) entry which is preliminary data.</text>
</comment>
<keyword evidence="1" id="KW-0805">Transcription regulation</keyword>
<dbReference type="EMBL" id="JAUJEB010000012">
    <property type="protein sequence ID" value="MDN5216986.1"/>
    <property type="molecule type" value="Genomic_DNA"/>
</dbReference>
<evidence type="ECO:0000313" key="6">
    <source>
        <dbReference type="Proteomes" id="UP001172083"/>
    </source>
</evidence>
<dbReference type="InterPro" id="IPR002577">
    <property type="entry name" value="HTH_HxlR"/>
</dbReference>
<dbReference type="InterPro" id="IPR036390">
    <property type="entry name" value="WH_DNA-bd_sf"/>
</dbReference>
<proteinExistence type="predicted"/>
<protein>
    <submittedName>
        <fullName evidence="5">Helix-turn-helix domain-containing protein</fullName>
    </submittedName>
</protein>
<gene>
    <name evidence="5" type="ORF">QQ020_33255</name>
</gene>
<dbReference type="InterPro" id="IPR036388">
    <property type="entry name" value="WH-like_DNA-bd_sf"/>
</dbReference>
<feature type="domain" description="HTH hxlR-type" evidence="4">
    <location>
        <begin position="14"/>
        <end position="112"/>
    </location>
</feature>
<dbReference type="Proteomes" id="UP001172083">
    <property type="component" value="Unassembled WGS sequence"/>
</dbReference>
<keyword evidence="6" id="KW-1185">Reference proteome</keyword>
<name>A0ABT8LIY0_9BACT</name>
<dbReference type="PROSITE" id="PS51118">
    <property type="entry name" value="HTH_HXLR"/>
    <property type="match status" value="1"/>
</dbReference>
<reference evidence="5" key="1">
    <citation type="submission" date="2023-06" db="EMBL/GenBank/DDBJ databases">
        <title>Genomic of Agaribacillus aureum.</title>
        <authorList>
            <person name="Wang G."/>
        </authorList>
    </citation>
    <scope>NUCLEOTIDE SEQUENCE</scope>
    <source>
        <strain evidence="5">BMA12</strain>
    </source>
</reference>
<evidence type="ECO:0000256" key="2">
    <source>
        <dbReference type="ARBA" id="ARBA00023125"/>
    </source>
</evidence>
<evidence type="ECO:0000313" key="5">
    <source>
        <dbReference type="EMBL" id="MDN5216986.1"/>
    </source>
</evidence>